<dbReference type="EC" id="2.1.1.100" evidence="3 10"/>
<keyword evidence="8 10" id="KW-1133">Transmembrane helix</keyword>
<reference evidence="11" key="1">
    <citation type="submission" date="2022-07" db="EMBL/GenBank/DDBJ databases">
        <title>Genome Sequence of Physisporinus lineatus.</title>
        <authorList>
            <person name="Buettner E."/>
        </authorList>
    </citation>
    <scope>NUCLEOTIDE SEQUENCE</scope>
    <source>
        <strain evidence="11">VT162</strain>
    </source>
</reference>
<sequence length="290" mass="32763">MSTTKDVEDSLEHKIRQREAAATNGQQYPLELRPIRNPHARPAGVIPNTPLSVATISFLLGITFALGFLTFVVGGFQRFWWSTYQFGFYMAAWAFFHWGEFAVTAGWNLEKCSVDSFLLENGSMYHIAHSSAIIEYLVTIAFAPSIKQYHYVTVIGNEFAAPSCQKSLLTEDFPGILLVIVGQTLRSTAMIHAATSFSHSVQFRKLETHTLVTSGVYGYSRHPSYAGFFYWALGTQLVLQNPLNFVFFAITLWKFFSERIGPEETALVQFFGQDYVDYRKRVGTGIPFIQ</sequence>
<evidence type="ECO:0000256" key="5">
    <source>
        <dbReference type="ARBA" id="ARBA00022679"/>
    </source>
</evidence>
<dbReference type="GO" id="GO:0004671">
    <property type="term" value="F:protein C-terminal S-isoprenylcysteine carboxyl O-methyltransferase activity"/>
    <property type="evidence" value="ECO:0007669"/>
    <property type="project" value="UniProtKB-EC"/>
</dbReference>
<evidence type="ECO:0000313" key="11">
    <source>
        <dbReference type="EMBL" id="KAJ3488373.1"/>
    </source>
</evidence>
<dbReference type="AlphaFoldDB" id="A0AAD5YJK8"/>
<keyword evidence="10" id="KW-0256">Endoplasmic reticulum</keyword>
<evidence type="ECO:0000256" key="8">
    <source>
        <dbReference type="ARBA" id="ARBA00022989"/>
    </source>
</evidence>
<dbReference type="PANTHER" id="PTHR12714:SF9">
    <property type="entry name" value="PROTEIN-S-ISOPRENYLCYSTEINE O-METHYLTRANSFERASE"/>
    <property type="match status" value="1"/>
</dbReference>
<evidence type="ECO:0000256" key="4">
    <source>
        <dbReference type="ARBA" id="ARBA00022603"/>
    </source>
</evidence>
<accession>A0AAD5YJK8</accession>
<dbReference type="GO" id="GO:0032259">
    <property type="term" value="P:methylation"/>
    <property type="evidence" value="ECO:0007669"/>
    <property type="project" value="UniProtKB-KW"/>
</dbReference>
<keyword evidence="9 10" id="KW-0472">Membrane</keyword>
<feature type="transmembrane region" description="Helical" evidence="10">
    <location>
        <begin position="86"/>
        <end position="107"/>
    </location>
</feature>
<evidence type="ECO:0000256" key="2">
    <source>
        <dbReference type="ARBA" id="ARBA00009140"/>
    </source>
</evidence>
<evidence type="ECO:0000313" key="12">
    <source>
        <dbReference type="Proteomes" id="UP001212997"/>
    </source>
</evidence>
<gene>
    <name evidence="11" type="ORF">NLI96_g2882</name>
</gene>
<protein>
    <recommendedName>
        <fullName evidence="3 10">Protein-S-isoprenylcysteine O-methyltransferase</fullName>
        <ecNumber evidence="3 10">2.1.1.100</ecNumber>
    </recommendedName>
</protein>
<evidence type="ECO:0000256" key="1">
    <source>
        <dbReference type="ARBA" id="ARBA00004141"/>
    </source>
</evidence>
<dbReference type="Proteomes" id="UP001212997">
    <property type="component" value="Unassembled WGS sequence"/>
</dbReference>
<keyword evidence="12" id="KW-1185">Reference proteome</keyword>
<keyword evidence="7 10" id="KW-0812">Transmembrane</keyword>
<comment type="caution">
    <text evidence="10">Lacks conserved residue(s) required for the propagation of feature annotation.</text>
</comment>
<dbReference type="EMBL" id="JANAWD010000068">
    <property type="protein sequence ID" value="KAJ3488373.1"/>
    <property type="molecule type" value="Genomic_DNA"/>
</dbReference>
<dbReference type="Pfam" id="PF04140">
    <property type="entry name" value="ICMT"/>
    <property type="match status" value="1"/>
</dbReference>
<feature type="transmembrane region" description="Helical" evidence="10">
    <location>
        <begin position="127"/>
        <end position="146"/>
    </location>
</feature>
<dbReference type="InterPro" id="IPR007269">
    <property type="entry name" value="ICMT_MeTrfase"/>
</dbReference>
<organism evidence="11 12">
    <name type="scientific">Meripilus lineatus</name>
    <dbReference type="NCBI Taxonomy" id="2056292"/>
    <lineage>
        <taxon>Eukaryota</taxon>
        <taxon>Fungi</taxon>
        <taxon>Dikarya</taxon>
        <taxon>Basidiomycota</taxon>
        <taxon>Agaricomycotina</taxon>
        <taxon>Agaricomycetes</taxon>
        <taxon>Polyporales</taxon>
        <taxon>Meripilaceae</taxon>
        <taxon>Meripilus</taxon>
    </lineage>
</organism>
<evidence type="ECO:0000256" key="10">
    <source>
        <dbReference type="RuleBase" id="RU362022"/>
    </source>
</evidence>
<dbReference type="PANTHER" id="PTHR12714">
    <property type="entry name" value="PROTEIN-S ISOPRENYLCYSTEINE O-METHYLTRANSFERASE"/>
    <property type="match status" value="1"/>
</dbReference>
<keyword evidence="6 10" id="KW-0949">S-adenosyl-L-methionine</keyword>
<proteinExistence type="inferred from homology"/>
<evidence type="ECO:0000256" key="6">
    <source>
        <dbReference type="ARBA" id="ARBA00022691"/>
    </source>
</evidence>
<dbReference type="PROSITE" id="PS51564">
    <property type="entry name" value="SAM_ICMT"/>
    <property type="match status" value="1"/>
</dbReference>
<keyword evidence="4 10" id="KW-0489">Methyltransferase</keyword>
<dbReference type="Gene3D" id="1.20.120.1630">
    <property type="match status" value="1"/>
</dbReference>
<evidence type="ECO:0000256" key="7">
    <source>
        <dbReference type="ARBA" id="ARBA00022692"/>
    </source>
</evidence>
<comment type="catalytic activity">
    <reaction evidence="10">
        <text>[protein]-C-terminal S-[(2E,6E)-farnesyl]-L-cysteine + S-adenosyl-L-methionine = [protein]-C-terminal S-[(2E,6E)-farnesyl]-L-cysteine methyl ester + S-adenosyl-L-homocysteine</text>
        <dbReference type="Rhea" id="RHEA:21672"/>
        <dbReference type="Rhea" id="RHEA-COMP:12125"/>
        <dbReference type="Rhea" id="RHEA-COMP:12126"/>
        <dbReference type="ChEBI" id="CHEBI:57856"/>
        <dbReference type="ChEBI" id="CHEBI:59789"/>
        <dbReference type="ChEBI" id="CHEBI:90510"/>
        <dbReference type="ChEBI" id="CHEBI:90511"/>
        <dbReference type="EC" id="2.1.1.100"/>
    </reaction>
</comment>
<feature type="transmembrane region" description="Helical" evidence="10">
    <location>
        <begin position="51"/>
        <end position="74"/>
    </location>
</feature>
<comment type="caution">
    <text evidence="11">The sequence shown here is derived from an EMBL/GenBank/DDBJ whole genome shotgun (WGS) entry which is preliminary data.</text>
</comment>
<dbReference type="InterPro" id="IPR025770">
    <property type="entry name" value="PPMT_MeTrfase"/>
</dbReference>
<comment type="subcellular location">
    <subcellularLocation>
        <location evidence="10">Endoplasmic reticulum membrane</location>
        <topology evidence="10">Multi-pass membrane protein</topology>
    </subcellularLocation>
    <subcellularLocation>
        <location evidence="1">Membrane</location>
        <topology evidence="1">Multi-pass membrane protein</topology>
    </subcellularLocation>
</comment>
<evidence type="ECO:0000256" key="3">
    <source>
        <dbReference type="ARBA" id="ARBA00012151"/>
    </source>
</evidence>
<dbReference type="GO" id="GO:0005789">
    <property type="term" value="C:endoplasmic reticulum membrane"/>
    <property type="evidence" value="ECO:0007669"/>
    <property type="project" value="UniProtKB-SubCell"/>
</dbReference>
<comment type="similarity">
    <text evidence="2 10">Belongs to the class VI-like SAM-binding methyltransferase superfamily. Isoprenylcysteine carboxyl methyltransferase family.</text>
</comment>
<name>A0AAD5YJK8_9APHY</name>
<keyword evidence="5" id="KW-0808">Transferase</keyword>
<evidence type="ECO:0000256" key="9">
    <source>
        <dbReference type="ARBA" id="ARBA00023136"/>
    </source>
</evidence>